<evidence type="ECO:0000313" key="6">
    <source>
        <dbReference type="EMBL" id="GLQ89319.1"/>
    </source>
</evidence>
<sequence>MPSISSASSEAFELRGVSKRYGNIVALDEVSLRFPAGSNTALIGSSGSGKSTLLRVLLGLEWPDRGEIRVDGALLEQAQVLALRRRVGYVIQEGGLFPHLTVLGNLALLPHHLGWSRERIRQRAEELAALTHLPSGALERYPAELSGGQRQRVALMRGLMLDPDALLLDEPLGALDPIVRHELQDELRAIFDRLGKTVIVVTHDMAEAAWFADRLVLMRNGKVVQDGRLDDLCKRPADPFVTRFVEAQRTLRGVSA</sequence>
<dbReference type="PANTHER" id="PTHR43117:SF4">
    <property type="entry name" value="OSMOPROTECTANT IMPORT ATP-BINDING PROTEIN OSMV"/>
    <property type="match status" value="1"/>
</dbReference>
<comment type="similarity">
    <text evidence="1">Belongs to the ABC transporter superfamily.</text>
</comment>
<reference evidence="7" key="1">
    <citation type="journal article" date="2019" name="Int. J. Syst. Evol. Microbiol.">
        <title>The Global Catalogue of Microorganisms (GCM) 10K type strain sequencing project: providing services to taxonomists for standard genome sequencing and annotation.</title>
        <authorList>
            <consortium name="The Broad Institute Genomics Platform"/>
            <consortium name="The Broad Institute Genome Sequencing Center for Infectious Disease"/>
            <person name="Wu L."/>
            <person name="Ma J."/>
        </authorList>
    </citation>
    <scope>NUCLEOTIDE SEQUENCE [LARGE SCALE GENOMIC DNA]</scope>
    <source>
        <strain evidence="7">NBRC 111981</strain>
    </source>
</reference>
<dbReference type="PROSITE" id="PS50893">
    <property type="entry name" value="ABC_TRANSPORTER_2"/>
    <property type="match status" value="1"/>
</dbReference>
<evidence type="ECO:0000256" key="1">
    <source>
        <dbReference type="ARBA" id="ARBA00005417"/>
    </source>
</evidence>
<evidence type="ECO:0000256" key="3">
    <source>
        <dbReference type="ARBA" id="ARBA00022741"/>
    </source>
</evidence>
<dbReference type="Proteomes" id="UP001156627">
    <property type="component" value="Unassembled WGS sequence"/>
</dbReference>
<organism evidence="6 7">
    <name type="scientific">Dyella flagellata</name>
    <dbReference type="NCBI Taxonomy" id="1867833"/>
    <lineage>
        <taxon>Bacteria</taxon>
        <taxon>Pseudomonadati</taxon>
        <taxon>Pseudomonadota</taxon>
        <taxon>Gammaproteobacteria</taxon>
        <taxon>Lysobacterales</taxon>
        <taxon>Rhodanobacteraceae</taxon>
        <taxon>Dyella</taxon>
    </lineage>
</organism>
<keyword evidence="4 6" id="KW-0067">ATP-binding</keyword>
<dbReference type="Pfam" id="PF00005">
    <property type="entry name" value="ABC_tran"/>
    <property type="match status" value="1"/>
</dbReference>
<gene>
    <name evidence="6" type="primary">yehX</name>
    <name evidence="6" type="ORF">GCM10007898_28920</name>
</gene>
<keyword evidence="2" id="KW-0813">Transport</keyword>
<dbReference type="EMBL" id="BSOA01000034">
    <property type="protein sequence ID" value="GLQ89319.1"/>
    <property type="molecule type" value="Genomic_DNA"/>
</dbReference>
<dbReference type="SUPFAM" id="SSF52540">
    <property type="entry name" value="P-loop containing nucleoside triphosphate hydrolases"/>
    <property type="match status" value="1"/>
</dbReference>
<name>A0ABQ5XDM0_9GAMM</name>
<dbReference type="SMART" id="SM00382">
    <property type="entry name" value="AAA"/>
    <property type="match status" value="1"/>
</dbReference>
<dbReference type="PANTHER" id="PTHR43117">
    <property type="entry name" value="OSMOPROTECTANT IMPORT ATP-BINDING PROTEIN OSMV"/>
    <property type="match status" value="1"/>
</dbReference>
<proteinExistence type="inferred from homology"/>
<keyword evidence="7" id="KW-1185">Reference proteome</keyword>
<dbReference type="RefSeq" id="WP_284332761.1">
    <property type="nucleotide sequence ID" value="NZ_BSOA01000034.1"/>
</dbReference>
<dbReference type="Gene3D" id="3.40.50.300">
    <property type="entry name" value="P-loop containing nucleotide triphosphate hydrolases"/>
    <property type="match status" value="1"/>
</dbReference>
<keyword evidence="3" id="KW-0547">Nucleotide-binding</keyword>
<accession>A0ABQ5XDM0</accession>
<evidence type="ECO:0000259" key="5">
    <source>
        <dbReference type="PROSITE" id="PS50893"/>
    </source>
</evidence>
<comment type="caution">
    <text evidence="6">The sequence shown here is derived from an EMBL/GenBank/DDBJ whole genome shotgun (WGS) entry which is preliminary data.</text>
</comment>
<evidence type="ECO:0000256" key="2">
    <source>
        <dbReference type="ARBA" id="ARBA00022448"/>
    </source>
</evidence>
<protein>
    <submittedName>
        <fullName evidence="6">ABC transporter ATP-binding protein</fullName>
    </submittedName>
</protein>
<feature type="domain" description="ABC transporter" evidence="5">
    <location>
        <begin position="12"/>
        <end position="245"/>
    </location>
</feature>
<evidence type="ECO:0000313" key="7">
    <source>
        <dbReference type="Proteomes" id="UP001156627"/>
    </source>
</evidence>
<evidence type="ECO:0000256" key="4">
    <source>
        <dbReference type="ARBA" id="ARBA00022840"/>
    </source>
</evidence>
<dbReference type="InterPro" id="IPR003439">
    <property type="entry name" value="ABC_transporter-like_ATP-bd"/>
</dbReference>
<dbReference type="GO" id="GO:0005524">
    <property type="term" value="F:ATP binding"/>
    <property type="evidence" value="ECO:0007669"/>
    <property type="project" value="UniProtKB-KW"/>
</dbReference>
<dbReference type="InterPro" id="IPR027417">
    <property type="entry name" value="P-loop_NTPase"/>
</dbReference>
<dbReference type="InterPro" id="IPR003593">
    <property type="entry name" value="AAA+_ATPase"/>
</dbReference>